<proteinExistence type="predicted"/>
<gene>
    <name evidence="1" type="ORF">PoB_005173900</name>
</gene>
<organism evidence="1 2">
    <name type="scientific">Plakobranchus ocellatus</name>
    <dbReference type="NCBI Taxonomy" id="259542"/>
    <lineage>
        <taxon>Eukaryota</taxon>
        <taxon>Metazoa</taxon>
        <taxon>Spiralia</taxon>
        <taxon>Lophotrochozoa</taxon>
        <taxon>Mollusca</taxon>
        <taxon>Gastropoda</taxon>
        <taxon>Heterobranchia</taxon>
        <taxon>Euthyneura</taxon>
        <taxon>Panpulmonata</taxon>
        <taxon>Sacoglossa</taxon>
        <taxon>Placobranchoidea</taxon>
        <taxon>Plakobranchidae</taxon>
        <taxon>Plakobranchus</taxon>
    </lineage>
</organism>
<sequence>MKLCFTWLSNKLLPSRASLQHPPSIPGAIDNQRFRAFQRQQTPPTSAVQRSATFWFLEQPTVAGDMWQLVLTLRFRHKIPKVATVHSTYSPVLGTCPP</sequence>
<dbReference type="Proteomes" id="UP000735302">
    <property type="component" value="Unassembled WGS sequence"/>
</dbReference>
<keyword evidence="2" id="KW-1185">Reference proteome</keyword>
<dbReference type="AlphaFoldDB" id="A0AAV4BYD2"/>
<evidence type="ECO:0000313" key="2">
    <source>
        <dbReference type="Proteomes" id="UP000735302"/>
    </source>
</evidence>
<dbReference type="EMBL" id="BLXT01005736">
    <property type="protein sequence ID" value="GFO25234.1"/>
    <property type="molecule type" value="Genomic_DNA"/>
</dbReference>
<evidence type="ECO:0000313" key="1">
    <source>
        <dbReference type="EMBL" id="GFO25234.1"/>
    </source>
</evidence>
<name>A0AAV4BYD2_9GAST</name>
<protein>
    <submittedName>
        <fullName evidence="1">Uncharacterized protein</fullName>
    </submittedName>
</protein>
<reference evidence="1 2" key="1">
    <citation type="journal article" date="2021" name="Elife">
        <title>Chloroplast acquisition without the gene transfer in kleptoplastic sea slugs, Plakobranchus ocellatus.</title>
        <authorList>
            <person name="Maeda T."/>
            <person name="Takahashi S."/>
            <person name="Yoshida T."/>
            <person name="Shimamura S."/>
            <person name="Takaki Y."/>
            <person name="Nagai Y."/>
            <person name="Toyoda A."/>
            <person name="Suzuki Y."/>
            <person name="Arimoto A."/>
            <person name="Ishii H."/>
            <person name="Satoh N."/>
            <person name="Nishiyama T."/>
            <person name="Hasebe M."/>
            <person name="Maruyama T."/>
            <person name="Minagawa J."/>
            <person name="Obokata J."/>
            <person name="Shigenobu S."/>
        </authorList>
    </citation>
    <scope>NUCLEOTIDE SEQUENCE [LARGE SCALE GENOMIC DNA]</scope>
</reference>
<comment type="caution">
    <text evidence="1">The sequence shown here is derived from an EMBL/GenBank/DDBJ whole genome shotgun (WGS) entry which is preliminary data.</text>
</comment>
<accession>A0AAV4BYD2</accession>